<feature type="transmembrane region" description="Helical" evidence="1">
    <location>
        <begin position="329"/>
        <end position="350"/>
    </location>
</feature>
<dbReference type="STRING" id="638302.HMPREF0908_1751"/>
<keyword evidence="3" id="KW-1185">Reference proteome</keyword>
<dbReference type="AlphaFoldDB" id="C4V5F7"/>
<keyword evidence="1" id="KW-1133">Transmembrane helix</keyword>
<keyword evidence="1" id="KW-0812">Transmembrane</keyword>
<dbReference type="OrthoDB" id="653763at2"/>
<gene>
    <name evidence="2" type="ORF">HMPREF0908_1751</name>
</gene>
<reference evidence="2 3" key="1">
    <citation type="submission" date="2009-04" db="EMBL/GenBank/DDBJ databases">
        <authorList>
            <person name="Qin X."/>
            <person name="Bachman B."/>
            <person name="Battles P."/>
            <person name="Bell A."/>
            <person name="Bess C."/>
            <person name="Bickham C."/>
            <person name="Chaboub L."/>
            <person name="Chen D."/>
            <person name="Coyle M."/>
            <person name="Deiros D.R."/>
            <person name="Dinh H."/>
            <person name="Forbes L."/>
            <person name="Fowler G."/>
            <person name="Francisco L."/>
            <person name="Fu Q."/>
            <person name="Gubbala S."/>
            <person name="Hale W."/>
            <person name="Han Y."/>
            <person name="Hemphill L."/>
            <person name="Highlander S.K."/>
            <person name="Hirani K."/>
            <person name="Hogues M."/>
            <person name="Jackson L."/>
            <person name="Jakkamsetti A."/>
            <person name="Javaid M."/>
            <person name="Jiang H."/>
            <person name="Korchina V."/>
            <person name="Kovar C."/>
            <person name="Lara F."/>
            <person name="Lee S."/>
            <person name="Mata R."/>
            <person name="Mathew T."/>
            <person name="Moen C."/>
            <person name="Morales K."/>
            <person name="Munidasa M."/>
            <person name="Nazareth L."/>
            <person name="Ngo R."/>
            <person name="Nguyen L."/>
            <person name="Okwuonu G."/>
            <person name="Ongeri F."/>
            <person name="Patil S."/>
            <person name="Petrosino J."/>
            <person name="Pham C."/>
            <person name="Pham P."/>
            <person name="Pu L.-L."/>
            <person name="Puazo M."/>
            <person name="Raj R."/>
            <person name="Reid J."/>
            <person name="Rouhana J."/>
            <person name="Saada N."/>
            <person name="Shang Y."/>
            <person name="Simmons D."/>
            <person name="Thornton R."/>
            <person name="Warren J."/>
            <person name="Weissenberger G."/>
            <person name="Zhang J."/>
            <person name="Zhang L."/>
            <person name="Zhou C."/>
            <person name="Zhu D."/>
            <person name="Muzny D."/>
            <person name="Worley K."/>
            <person name="Gibbs R."/>
        </authorList>
    </citation>
    <scope>NUCLEOTIDE SEQUENCE [LARGE SCALE GENOMIC DNA]</scope>
    <source>
        <strain evidence="2 3">ATCC 43531</strain>
    </source>
</reference>
<feature type="transmembrane region" description="Helical" evidence="1">
    <location>
        <begin position="362"/>
        <end position="383"/>
    </location>
</feature>
<feature type="transmembrane region" description="Helical" evidence="1">
    <location>
        <begin position="6"/>
        <end position="22"/>
    </location>
</feature>
<feature type="transmembrane region" description="Helical" evidence="1">
    <location>
        <begin position="34"/>
        <end position="53"/>
    </location>
</feature>
<protein>
    <submittedName>
        <fullName evidence="2">Uncharacterized protein</fullName>
    </submittedName>
</protein>
<evidence type="ECO:0000313" key="3">
    <source>
        <dbReference type="Proteomes" id="UP000005309"/>
    </source>
</evidence>
<evidence type="ECO:0000313" key="2">
    <source>
        <dbReference type="EMBL" id="EEQ47934.1"/>
    </source>
</evidence>
<dbReference type="Proteomes" id="UP000005309">
    <property type="component" value="Unassembled WGS sequence"/>
</dbReference>
<feature type="transmembrane region" description="Helical" evidence="1">
    <location>
        <begin position="247"/>
        <end position="267"/>
    </location>
</feature>
<organism evidence="2 3">
    <name type="scientific">Selenomonas flueggei ATCC 43531</name>
    <dbReference type="NCBI Taxonomy" id="638302"/>
    <lineage>
        <taxon>Bacteria</taxon>
        <taxon>Bacillati</taxon>
        <taxon>Bacillota</taxon>
        <taxon>Negativicutes</taxon>
        <taxon>Selenomonadales</taxon>
        <taxon>Selenomonadaceae</taxon>
        <taxon>Selenomonas</taxon>
    </lineage>
</organism>
<dbReference type="PANTHER" id="PTHR34289">
    <property type="entry name" value="PROTEIN, PUTATIVE (DUF819)-RELATED"/>
    <property type="match status" value="1"/>
</dbReference>
<dbReference type="PANTHER" id="PTHR34289:SF8">
    <property type="entry name" value="DUF819 DOMAIN-CONTAINING PROTEIN"/>
    <property type="match status" value="1"/>
</dbReference>
<keyword evidence="1" id="KW-0472">Membrane</keyword>
<sequence length="388" mass="41298">MITDGFTYVAVLILLAGGLVTLEKGTGWALFRYLPAVVLVYLISMLLCTFGTWDMAATKPAYGALKNSLTYAMVFTMLLRCDIRKVLKLGPRMLLGFFSASFTIMIGFIVAYLVMKGLIGVDSWMALGALCGSWLGGSGNMVAVQAALGVSEADMGYALVVDSIDYSIWVMFLLWLITLAARFNAWNKADTTQLDAVSRSLEEDAKLNTGKITFQSIILLLGVALVVSALGANVGKTLNAAVPFFDKATWTILFITVLGLIGAVSPLGRVAGSAEISNVLLYSVIALLASRASLLELGDAPYWILTGFIILGVHFVLMFFLARLFHLDMFTACVASLANIGGTASAPVLAGTYSGSLVPVGILMALMGYVIGTPFGILVAHIMEMFAG</sequence>
<comment type="caution">
    <text evidence="2">The sequence shown here is derived from an EMBL/GenBank/DDBJ whole genome shotgun (WGS) entry which is preliminary data.</text>
</comment>
<dbReference type="EMBL" id="ACLA01000029">
    <property type="protein sequence ID" value="EEQ47934.1"/>
    <property type="molecule type" value="Genomic_DNA"/>
</dbReference>
<feature type="transmembrane region" description="Helical" evidence="1">
    <location>
        <begin position="301"/>
        <end position="322"/>
    </location>
</feature>
<feature type="transmembrane region" description="Helical" evidence="1">
    <location>
        <begin position="166"/>
        <end position="185"/>
    </location>
</feature>
<dbReference type="HOGENOM" id="CLU_034724_1_1_9"/>
<dbReference type="InterPro" id="IPR008537">
    <property type="entry name" value="DUF819"/>
</dbReference>
<dbReference type="RefSeq" id="WP_006690879.1">
    <property type="nucleotide sequence ID" value="NZ_GG694008.1"/>
</dbReference>
<dbReference type="eggNOG" id="COG5505">
    <property type="taxonomic scope" value="Bacteria"/>
</dbReference>
<feature type="transmembrane region" description="Helical" evidence="1">
    <location>
        <begin position="216"/>
        <end position="235"/>
    </location>
</feature>
<name>C4V5F7_9FIRM</name>
<evidence type="ECO:0000256" key="1">
    <source>
        <dbReference type="SAM" id="Phobius"/>
    </source>
</evidence>
<feature type="transmembrane region" description="Helical" evidence="1">
    <location>
        <begin position="279"/>
        <end position="295"/>
    </location>
</feature>
<accession>C4V5F7</accession>
<dbReference type="Pfam" id="PF05684">
    <property type="entry name" value="DUF819"/>
    <property type="match status" value="1"/>
</dbReference>
<proteinExistence type="predicted"/>
<feature type="transmembrane region" description="Helical" evidence="1">
    <location>
        <begin position="93"/>
        <end position="115"/>
    </location>
</feature>